<dbReference type="EMBL" id="JACSDY010000002">
    <property type="protein sequence ID" value="KAF7435167.1"/>
    <property type="molecule type" value="Genomic_DNA"/>
</dbReference>
<reference evidence="2" key="1">
    <citation type="journal article" date="2020" name="G3 (Bethesda)">
        <title>High-Quality Assemblies for Three Invasive Social Wasps from the &lt;i&gt;Vespula&lt;/i&gt; Genus.</title>
        <authorList>
            <person name="Harrop T.W.R."/>
            <person name="Guhlin J."/>
            <person name="McLaughlin G.M."/>
            <person name="Permina E."/>
            <person name="Stockwell P."/>
            <person name="Gilligan J."/>
            <person name="Le Lec M.F."/>
            <person name="Gruber M.A.M."/>
            <person name="Quinn O."/>
            <person name="Lovegrove M."/>
            <person name="Duncan E.J."/>
            <person name="Remnant E.J."/>
            <person name="Van Eeckhoven J."/>
            <person name="Graham B."/>
            <person name="Knapp R.A."/>
            <person name="Langford K.W."/>
            <person name="Kronenberg Z."/>
            <person name="Press M.O."/>
            <person name="Eacker S.M."/>
            <person name="Wilson-Rankin E.E."/>
            <person name="Purcell J."/>
            <person name="Lester P.J."/>
            <person name="Dearden P.K."/>
        </authorList>
    </citation>
    <scope>NUCLEOTIDE SEQUENCE</scope>
    <source>
        <strain evidence="2">Volc-1</strain>
    </source>
</reference>
<accession>A0A834PBP9</accession>
<evidence type="ECO:0000313" key="2">
    <source>
        <dbReference type="EMBL" id="KAF7435167.1"/>
    </source>
</evidence>
<organism evidence="2 3">
    <name type="scientific">Vespula pensylvanica</name>
    <name type="common">Western yellow jacket</name>
    <name type="synonym">Wasp</name>
    <dbReference type="NCBI Taxonomy" id="30213"/>
    <lineage>
        <taxon>Eukaryota</taxon>
        <taxon>Metazoa</taxon>
        <taxon>Ecdysozoa</taxon>
        <taxon>Arthropoda</taxon>
        <taxon>Hexapoda</taxon>
        <taxon>Insecta</taxon>
        <taxon>Pterygota</taxon>
        <taxon>Neoptera</taxon>
        <taxon>Endopterygota</taxon>
        <taxon>Hymenoptera</taxon>
        <taxon>Apocrita</taxon>
        <taxon>Aculeata</taxon>
        <taxon>Vespoidea</taxon>
        <taxon>Vespidae</taxon>
        <taxon>Vespinae</taxon>
        <taxon>Vespula</taxon>
    </lineage>
</organism>
<protein>
    <submittedName>
        <fullName evidence="2">Uncharacterized protein</fullName>
    </submittedName>
</protein>
<evidence type="ECO:0000256" key="1">
    <source>
        <dbReference type="SAM" id="MobiDB-lite"/>
    </source>
</evidence>
<comment type="caution">
    <text evidence="2">The sequence shown here is derived from an EMBL/GenBank/DDBJ whole genome shotgun (WGS) entry which is preliminary data.</text>
</comment>
<feature type="region of interest" description="Disordered" evidence="1">
    <location>
        <begin position="21"/>
        <end position="43"/>
    </location>
</feature>
<keyword evidence="3" id="KW-1185">Reference proteome</keyword>
<sequence>MMVGGGGEKLELEQDGVWKTFPQSGSSCKRSNRGREPNDLARSAEDISDKRKLFSLSLRTFSCGVVSSKLRPRDDDDDDDDDDEFHAFVILTRVEINCERIDVRK</sequence>
<proteinExistence type="predicted"/>
<dbReference type="Proteomes" id="UP000600918">
    <property type="component" value="Unassembled WGS sequence"/>
</dbReference>
<dbReference type="AlphaFoldDB" id="A0A834PBP9"/>
<feature type="compositionally biased region" description="Basic and acidic residues" evidence="1">
    <location>
        <begin position="33"/>
        <end position="43"/>
    </location>
</feature>
<gene>
    <name evidence="2" type="ORF">H0235_003358</name>
</gene>
<name>A0A834PBP9_VESPE</name>
<evidence type="ECO:0000313" key="3">
    <source>
        <dbReference type="Proteomes" id="UP000600918"/>
    </source>
</evidence>